<dbReference type="PANTHER" id="PTHR35274">
    <property type="entry name" value="E6-LIKE PROTEIN"/>
    <property type="match status" value="1"/>
</dbReference>
<feature type="compositionally biased region" description="Polar residues" evidence="1">
    <location>
        <begin position="227"/>
        <end position="238"/>
    </location>
</feature>
<dbReference type="Proteomes" id="UP000594263">
    <property type="component" value="Unplaced"/>
</dbReference>
<sequence>MATMASLTSLAALFVLLIVQIHARESQFFSKVTSNPADLVELPDRQQSPATKQEEQPEFEPQTQSGYGLYGHETGLFPPSTETKSGVQTHTPGTYSSEKYFNNDRLESEQFQSSNGDTSNKKFNPDSDDDGGDLQNYENDVLDFDNKNNSTNDDLLNFDDETNPNSKTESFDKGGETERYAQTQKGNKFGGGESYYSNFGSRAVQKETDGINDNDVSAYEAYRAQLQSRDGSGRQGMSDTRYLANGRYHYDLNQERVQSQNGGRKTYNPNSNYDANEFGNRADQSDKAVGGGESYKNNFYDNSGGEKYEFNSMEEYERSRQNQYDP</sequence>
<feature type="region of interest" description="Disordered" evidence="1">
    <location>
        <begin position="33"/>
        <end position="194"/>
    </location>
</feature>
<keyword evidence="2" id="KW-0732">Signal</keyword>
<dbReference type="PANTHER" id="PTHR35274:SF2">
    <property type="entry name" value="E6-LIKE PROTEIN"/>
    <property type="match status" value="1"/>
</dbReference>
<keyword evidence="4" id="KW-1185">Reference proteome</keyword>
<evidence type="ECO:0000256" key="1">
    <source>
        <dbReference type="SAM" id="MobiDB-lite"/>
    </source>
</evidence>
<feature type="compositionally biased region" description="Basic and acidic residues" evidence="1">
    <location>
        <begin position="169"/>
        <end position="179"/>
    </location>
</feature>
<dbReference type="EnsemblPlants" id="Kaladp0067s0039.1.v1.1">
    <property type="protein sequence ID" value="Kaladp0067s0039.1.v1.1.CDS.1"/>
    <property type="gene ID" value="Kaladp0067s0039.v1.1"/>
</dbReference>
<organism evidence="3 4">
    <name type="scientific">Kalanchoe fedtschenkoi</name>
    <name type="common">Lavender scallops</name>
    <name type="synonym">South American air plant</name>
    <dbReference type="NCBI Taxonomy" id="63787"/>
    <lineage>
        <taxon>Eukaryota</taxon>
        <taxon>Viridiplantae</taxon>
        <taxon>Streptophyta</taxon>
        <taxon>Embryophyta</taxon>
        <taxon>Tracheophyta</taxon>
        <taxon>Spermatophyta</taxon>
        <taxon>Magnoliopsida</taxon>
        <taxon>eudicotyledons</taxon>
        <taxon>Gunneridae</taxon>
        <taxon>Pentapetalae</taxon>
        <taxon>Saxifragales</taxon>
        <taxon>Crassulaceae</taxon>
        <taxon>Kalanchoe</taxon>
    </lineage>
</organism>
<feature type="compositionally biased region" description="Polar residues" evidence="1">
    <location>
        <begin position="80"/>
        <end position="100"/>
    </location>
</feature>
<dbReference type="Gramene" id="Kaladp0067s0039.1.v1.1">
    <property type="protein sequence ID" value="Kaladp0067s0039.1.v1.1.CDS.1"/>
    <property type="gene ID" value="Kaladp0067s0039.v1.1"/>
</dbReference>
<reference evidence="3" key="1">
    <citation type="submission" date="2021-01" db="UniProtKB">
        <authorList>
            <consortium name="EnsemblPlants"/>
        </authorList>
    </citation>
    <scope>IDENTIFICATION</scope>
</reference>
<feature type="region of interest" description="Disordered" evidence="1">
    <location>
        <begin position="227"/>
        <end position="246"/>
    </location>
</feature>
<feature type="chain" id="PRO_5029683012" description="Protein E6-like" evidence="2">
    <location>
        <begin position="24"/>
        <end position="326"/>
    </location>
</feature>
<evidence type="ECO:0008006" key="5">
    <source>
        <dbReference type="Google" id="ProtNLM"/>
    </source>
</evidence>
<dbReference type="OMA" id="NYDANEF"/>
<accession>A0A7N0UG45</accession>
<feature type="compositionally biased region" description="Polar residues" evidence="1">
    <location>
        <begin position="109"/>
        <end position="118"/>
    </location>
</feature>
<proteinExistence type="predicted"/>
<dbReference type="AlphaFoldDB" id="A0A7N0UG45"/>
<feature type="compositionally biased region" description="Polar residues" evidence="1">
    <location>
        <begin position="255"/>
        <end position="274"/>
    </location>
</feature>
<evidence type="ECO:0000313" key="3">
    <source>
        <dbReference type="EnsemblPlants" id="Kaladp0067s0039.1.v1.1.CDS.1"/>
    </source>
</evidence>
<feature type="compositionally biased region" description="Basic and acidic residues" evidence="1">
    <location>
        <begin position="304"/>
        <end position="320"/>
    </location>
</feature>
<dbReference type="InterPro" id="IPR040290">
    <property type="entry name" value="Prot_E6-like"/>
</dbReference>
<evidence type="ECO:0000313" key="4">
    <source>
        <dbReference type="Proteomes" id="UP000594263"/>
    </source>
</evidence>
<name>A0A7N0UG45_KALFE</name>
<evidence type="ECO:0000256" key="2">
    <source>
        <dbReference type="SAM" id="SignalP"/>
    </source>
</evidence>
<protein>
    <recommendedName>
        <fullName evidence="5">Protein E6-like</fullName>
    </recommendedName>
</protein>
<feature type="region of interest" description="Disordered" evidence="1">
    <location>
        <begin position="253"/>
        <end position="326"/>
    </location>
</feature>
<feature type="signal peptide" evidence="2">
    <location>
        <begin position="1"/>
        <end position="23"/>
    </location>
</feature>